<dbReference type="AlphaFoldDB" id="A0AA89C0S8"/>
<evidence type="ECO:0000259" key="4">
    <source>
        <dbReference type="PROSITE" id="PS51210"/>
    </source>
</evidence>
<dbReference type="GO" id="GO:0005544">
    <property type="term" value="F:calcium-dependent phospholipid binding"/>
    <property type="evidence" value="ECO:0007669"/>
    <property type="project" value="TreeGrafter"/>
</dbReference>
<evidence type="ECO:0000313" key="5">
    <source>
        <dbReference type="EMBL" id="KAK3094893.1"/>
    </source>
</evidence>
<evidence type="ECO:0000256" key="3">
    <source>
        <dbReference type="PROSITE-ProRule" id="PRU00555"/>
    </source>
</evidence>
<dbReference type="InterPro" id="IPR002642">
    <property type="entry name" value="LysoPLipase_cat_dom"/>
</dbReference>
<dbReference type="PANTHER" id="PTHR10728">
    <property type="entry name" value="CYTOSOLIC PHOSPHOLIPASE A2"/>
    <property type="match status" value="1"/>
</dbReference>
<keyword evidence="3" id="KW-0442">Lipid degradation</keyword>
<dbReference type="Proteomes" id="UP001186944">
    <property type="component" value="Unassembled WGS sequence"/>
</dbReference>
<feature type="domain" description="PLA2c" evidence="4">
    <location>
        <begin position="54"/>
        <end position="630"/>
    </location>
</feature>
<keyword evidence="2 3" id="KW-0443">Lipid metabolism</keyword>
<keyword evidence="1 3" id="KW-0378">Hydrolase</keyword>
<dbReference type="GO" id="GO:0005509">
    <property type="term" value="F:calcium ion binding"/>
    <property type="evidence" value="ECO:0007669"/>
    <property type="project" value="TreeGrafter"/>
</dbReference>
<evidence type="ECO:0000313" key="6">
    <source>
        <dbReference type="Proteomes" id="UP001186944"/>
    </source>
</evidence>
<sequence length="630" mass="72879">MPWRTVSAEKQKRHKQEKTELLLMKGKLVIWKLKSSRLSYNDVFKWPFASKDRSIPSPLRLGEDLCDGEVLATRQRKIHMARTFGNYLGNNEQISVDKIPNIAVIGSGGGVRAMTAMSSVFCTLHDEELLQYIMYVAGLSGSSWYLTTLYSHKDWPKIHPKIVHEEIKERVLNDLFNKLNEILKVPGTWLSNLILEHKPYNLTQLFGLFLGSNLIPDRYTTSWSNQRDKVKDGRVPFPLLACIHAKSDTPAKDYHEWVEISPFEVGIPKYGIGVDASLFGSEFDRGQLVERMQELPLYYINGICGSAFTILNDEMEPLDKVEENPKEEHEYDVVDGKCISQREHEKSDLEAENTNNPVIVPDIVLCEREISEENVKEGDKDEAEVLNVVQSEEDPVFDDRLQRIQHDLKRAFLNTRDLRAAWLNSPLRNLSFDERSPSLKDRLGRFFSRVFEKAERDPQLCFVDAGFAFNSPYPLVLRAPRSVDLILSFDFTDRNGVNGDPFKNGQDLHKVKFPPVPEFDPHTDVVRELYILEDEHDPLCPVIMHFVLVNRDFKQFRSPGIKRQTSEEAAFANFDLFKDKSCIYNSQNFQYTNEQFERLSELVRFNIQNNRERIKEQIQKVTERRAANKT</sequence>
<evidence type="ECO:0000256" key="2">
    <source>
        <dbReference type="ARBA" id="ARBA00023098"/>
    </source>
</evidence>
<dbReference type="PROSITE" id="PS51210">
    <property type="entry name" value="PLA2C"/>
    <property type="match status" value="1"/>
</dbReference>
<gene>
    <name evidence="5" type="ORF">FSP39_007592</name>
</gene>
<dbReference type="SUPFAM" id="SSF52151">
    <property type="entry name" value="FabD/lysophospholipase-like"/>
    <property type="match status" value="2"/>
</dbReference>
<protein>
    <recommendedName>
        <fullName evidence="4">PLA2c domain-containing protein</fullName>
    </recommendedName>
</protein>
<dbReference type="GO" id="GO:0047498">
    <property type="term" value="F:calcium-dependent phospholipase A2 activity"/>
    <property type="evidence" value="ECO:0007669"/>
    <property type="project" value="TreeGrafter"/>
</dbReference>
<dbReference type="GO" id="GO:0046475">
    <property type="term" value="P:glycerophospholipid catabolic process"/>
    <property type="evidence" value="ECO:0007669"/>
    <property type="project" value="TreeGrafter"/>
</dbReference>
<dbReference type="SMART" id="SM00022">
    <property type="entry name" value="PLAc"/>
    <property type="match status" value="1"/>
</dbReference>
<dbReference type="GO" id="GO:0005829">
    <property type="term" value="C:cytosol"/>
    <property type="evidence" value="ECO:0007669"/>
    <property type="project" value="TreeGrafter"/>
</dbReference>
<dbReference type="Gene3D" id="3.40.1090.10">
    <property type="entry name" value="Cytosolic phospholipase A2 catalytic domain"/>
    <property type="match status" value="1"/>
</dbReference>
<keyword evidence="6" id="KW-1185">Reference proteome</keyword>
<evidence type="ECO:0000256" key="1">
    <source>
        <dbReference type="ARBA" id="ARBA00022801"/>
    </source>
</evidence>
<dbReference type="Pfam" id="PF01735">
    <property type="entry name" value="PLA2_B"/>
    <property type="match status" value="1"/>
</dbReference>
<organism evidence="5 6">
    <name type="scientific">Pinctada imbricata</name>
    <name type="common">Atlantic pearl-oyster</name>
    <name type="synonym">Pinctada martensii</name>
    <dbReference type="NCBI Taxonomy" id="66713"/>
    <lineage>
        <taxon>Eukaryota</taxon>
        <taxon>Metazoa</taxon>
        <taxon>Spiralia</taxon>
        <taxon>Lophotrochozoa</taxon>
        <taxon>Mollusca</taxon>
        <taxon>Bivalvia</taxon>
        <taxon>Autobranchia</taxon>
        <taxon>Pteriomorphia</taxon>
        <taxon>Pterioida</taxon>
        <taxon>Pterioidea</taxon>
        <taxon>Pteriidae</taxon>
        <taxon>Pinctada</taxon>
    </lineage>
</organism>
<comment type="caution">
    <text evidence="5">The sequence shown here is derived from an EMBL/GenBank/DDBJ whole genome shotgun (WGS) entry which is preliminary data.</text>
</comment>
<accession>A0AA89C0S8</accession>
<name>A0AA89C0S8_PINIB</name>
<proteinExistence type="predicted"/>
<dbReference type="EMBL" id="VSWD01000008">
    <property type="protein sequence ID" value="KAK3094893.1"/>
    <property type="molecule type" value="Genomic_DNA"/>
</dbReference>
<dbReference type="InterPro" id="IPR016035">
    <property type="entry name" value="Acyl_Trfase/lysoPLipase"/>
</dbReference>
<reference evidence="5" key="1">
    <citation type="submission" date="2019-08" db="EMBL/GenBank/DDBJ databases">
        <title>The improved chromosome-level genome for the pearl oyster Pinctada fucata martensii using PacBio sequencing and Hi-C.</title>
        <authorList>
            <person name="Zheng Z."/>
        </authorList>
    </citation>
    <scope>NUCLEOTIDE SEQUENCE</scope>
    <source>
        <strain evidence="5">ZZ-2019</strain>
        <tissue evidence="5">Adductor muscle</tissue>
    </source>
</reference>
<dbReference type="PANTHER" id="PTHR10728:SF40">
    <property type="entry name" value="PATATIN FAMILY PROTEIN"/>
    <property type="match status" value="1"/>
</dbReference>